<dbReference type="OrthoDB" id="21204at2759"/>
<dbReference type="GO" id="GO:0008270">
    <property type="term" value="F:zinc ion binding"/>
    <property type="evidence" value="ECO:0007669"/>
    <property type="project" value="UniProtKB-KW"/>
</dbReference>
<name>A0A6G1K3Z8_9PLEO</name>
<dbReference type="GO" id="GO:0061630">
    <property type="term" value="F:ubiquitin protein ligase activity"/>
    <property type="evidence" value="ECO:0007669"/>
    <property type="project" value="UniProtKB-EC"/>
</dbReference>
<dbReference type="GO" id="GO:0000209">
    <property type="term" value="P:protein polyubiquitination"/>
    <property type="evidence" value="ECO:0007669"/>
    <property type="project" value="TreeGrafter"/>
</dbReference>
<organism evidence="9 10">
    <name type="scientific">Pleomassaria siparia CBS 279.74</name>
    <dbReference type="NCBI Taxonomy" id="1314801"/>
    <lineage>
        <taxon>Eukaryota</taxon>
        <taxon>Fungi</taxon>
        <taxon>Dikarya</taxon>
        <taxon>Ascomycota</taxon>
        <taxon>Pezizomycotina</taxon>
        <taxon>Dothideomycetes</taxon>
        <taxon>Pleosporomycetidae</taxon>
        <taxon>Pleosporales</taxon>
        <taxon>Pleomassariaceae</taxon>
        <taxon>Pleomassaria</taxon>
    </lineage>
</organism>
<evidence type="ECO:0000256" key="4">
    <source>
        <dbReference type="ARBA" id="ARBA00023015"/>
    </source>
</evidence>
<keyword evidence="6" id="KW-0863">Zinc-finger</keyword>
<dbReference type="InterPro" id="IPR001841">
    <property type="entry name" value="Znf_RING"/>
</dbReference>
<feature type="region of interest" description="Disordered" evidence="7">
    <location>
        <begin position="264"/>
        <end position="288"/>
    </location>
</feature>
<keyword evidence="3" id="KW-0808">Transferase</keyword>
<evidence type="ECO:0000259" key="8">
    <source>
        <dbReference type="PROSITE" id="PS50089"/>
    </source>
</evidence>
<dbReference type="EC" id="2.3.2.27" evidence="2"/>
<evidence type="ECO:0000256" key="7">
    <source>
        <dbReference type="SAM" id="MobiDB-lite"/>
    </source>
</evidence>
<dbReference type="AlphaFoldDB" id="A0A6G1K3Z8"/>
<dbReference type="Gene3D" id="3.30.40.10">
    <property type="entry name" value="Zinc/RING finger domain, C3HC4 (zinc finger)"/>
    <property type="match status" value="1"/>
</dbReference>
<dbReference type="SMART" id="SM00184">
    <property type="entry name" value="RING"/>
    <property type="match status" value="1"/>
</dbReference>
<keyword evidence="5" id="KW-0804">Transcription</keyword>
<evidence type="ECO:0000256" key="5">
    <source>
        <dbReference type="ARBA" id="ARBA00023163"/>
    </source>
</evidence>
<evidence type="ECO:0000313" key="9">
    <source>
        <dbReference type="EMBL" id="KAF2707333.1"/>
    </source>
</evidence>
<evidence type="ECO:0000256" key="2">
    <source>
        <dbReference type="ARBA" id="ARBA00012483"/>
    </source>
</evidence>
<dbReference type="PANTHER" id="PTHR46077:SF1">
    <property type="entry name" value="TOP1 BINDING ARGININE_SERINE RICH PROTEIN, E3 UBIQUITIN LIGASE"/>
    <property type="match status" value="1"/>
</dbReference>
<keyword evidence="6" id="KW-0479">Metal-binding</keyword>
<keyword evidence="4" id="KW-0805">Transcription regulation</keyword>
<dbReference type="GO" id="GO:0006513">
    <property type="term" value="P:protein monoubiquitination"/>
    <property type="evidence" value="ECO:0007669"/>
    <property type="project" value="TreeGrafter"/>
</dbReference>
<sequence length="288" mass="33131">MEATPIARKDNSGDVCVICLSEVTERAVTTPCNHYTFDFLCLVSWLQQRSTCPLCKAEVTAVQYDWRSPSDYKNYAVQTTRPRNPPTNTFNLPSLHRLPRRPYASRPSYTPPTPDIALLRRQHVYRHKLFSLYVGSNRISRYGNLTPEMVATSPELQSRARTWIRRELRVFTFLHTDPEGRPLDGATTSSSAEFLLTYIVSILKTLDIKGSSGQAEELLKEFLGRENTRLFLHEMGAWLRSPFAKLDEWDRNVQYLEQLPDEFDEEGRAIERPKTTAYPSRSRSPAPD</sequence>
<evidence type="ECO:0000256" key="6">
    <source>
        <dbReference type="PROSITE-ProRule" id="PRU00175"/>
    </source>
</evidence>
<dbReference type="PROSITE" id="PS50089">
    <property type="entry name" value="ZF_RING_2"/>
    <property type="match status" value="1"/>
</dbReference>
<dbReference type="Proteomes" id="UP000799428">
    <property type="component" value="Unassembled WGS sequence"/>
</dbReference>
<keyword evidence="6" id="KW-0862">Zinc</keyword>
<accession>A0A6G1K3Z8</accession>
<keyword evidence="10" id="KW-1185">Reference proteome</keyword>
<feature type="compositionally biased region" description="Polar residues" evidence="7">
    <location>
        <begin position="277"/>
        <end position="288"/>
    </location>
</feature>
<dbReference type="EMBL" id="MU005774">
    <property type="protein sequence ID" value="KAF2707333.1"/>
    <property type="molecule type" value="Genomic_DNA"/>
</dbReference>
<feature type="domain" description="RING-type" evidence="8">
    <location>
        <begin position="16"/>
        <end position="56"/>
    </location>
</feature>
<evidence type="ECO:0000313" key="10">
    <source>
        <dbReference type="Proteomes" id="UP000799428"/>
    </source>
</evidence>
<reference evidence="9" key="1">
    <citation type="journal article" date="2020" name="Stud. Mycol.">
        <title>101 Dothideomycetes genomes: a test case for predicting lifestyles and emergence of pathogens.</title>
        <authorList>
            <person name="Haridas S."/>
            <person name="Albert R."/>
            <person name="Binder M."/>
            <person name="Bloem J."/>
            <person name="Labutti K."/>
            <person name="Salamov A."/>
            <person name="Andreopoulos B."/>
            <person name="Baker S."/>
            <person name="Barry K."/>
            <person name="Bills G."/>
            <person name="Bluhm B."/>
            <person name="Cannon C."/>
            <person name="Castanera R."/>
            <person name="Culley D."/>
            <person name="Daum C."/>
            <person name="Ezra D."/>
            <person name="Gonzalez J."/>
            <person name="Henrissat B."/>
            <person name="Kuo A."/>
            <person name="Liang C."/>
            <person name="Lipzen A."/>
            <person name="Lutzoni F."/>
            <person name="Magnuson J."/>
            <person name="Mondo S."/>
            <person name="Nolan M."/>
            <person name="Ohm R."/>
            <person name="Pangilinan J."/>
            <person name="Park H.-J."/>
            <person name="Ramirez L."/>
            <person name="Alfaro M."/>
            <person name="Sun H."/>
            <person name="Tritt A."/>
            <person name="Yoshinaga Y."/>
            <person name="Zwiers L.-H."/>
            <person name="Turgeon B."/>
            <person name="Goodwin S."/>
            <person name="Spatafora J."/>
            <person name="Crous P."/>
            <person name="Grigoriev I."/>
        </authorList>
    </citation>
    <scope>NUCLEOTIDE SEQUENCE</scope>
    <source>
        <strain evidence="9">CBS 279.74</strain>
    </source>
</reference>
<evidence type="ECO:0000256" key="3">
    <source>
        <dbReference type="ARBA" id="ARBA00022679"/>
    </source>
</evidence>
<dbReference type="InterPro" id="IPR013083">
    <property type="entry name" value="Znf_RING/FYVE/PHD"/>
</dbReference>
<dbReference type="PANTHER" id="PTHR46077">
    <property type="entry name" value="E3 UBIQUITIN-PROTEIN LIGASE TOPORS"/>
    <property type="match status" value="1"/>
</dbReference>
<gene>
    <name evidence="9" type="ORF">K504DRAFT_384498</name>
</gene>
<dbReference type="SUPFAM" id="SSF57850">
    <property type="entry name" value="RING/U-box"/>
    <property type="match status" value="1"/>
</dbReference>
<evidence type="ECO:0000256" key="1">
    <source>
        <dbReference type="ARBA" id="ARBA00000900"/>
    </source>
</evidence>
<comment type="catalytic activity">
    <reaction evidence="1">
        <text>S-ubiquitinyl-[E2 ubiquitin-conjugating enzyme]-L-cysteine + [acceptor protein]-L-lysine = [E2 ubiquitin-conjugating enzyme]-L-cysteine + N(6)-ubiquitinyl-[acceptor protein]-L-lysine.</text>
        <dbReference type="EC" id="2.3.2.27"/>
    </reaction>
</comment>
<dbReference type="Pfam" id="PF13639">
    <property type="entry name" value="zf-RING_2"/>
    <property type="match status" value="1"/>
</dbReference>
<protein>
    <recommendedName>
        <fullName evidence="2">RING-type E3 ubiquitin transferase</fullName>
        <ecNumber evidence="2">2.3.2.27</ecNumber>
    </recommendedName>
</protein>
<proteinExistence type="predicted"/>